<proteinExistence type="predicted"/>
<feature type="non-terminal residue" evidence="2">
    <location>
        <position position="1"/>
    </location>
</feature>
<keyword evidence="3" id="KW-1185">Reference proteome</keyword>
<gene>
    <name evidence="2" type="ORF">TrRE_jg429</name>
</gene>
<reference evidence="2" key="1">
    <citation type="submission" date="2022-07" db="EMBL/GenBank/DDBJ databases">
        <title>Genome analysis of Parmales, a sister group of diatoms, reveals the evolutionary specialization of diatoms from phago-mixotrophs to photoautotrophs.</title>
        <authorList>
            <person name="Ban H."/>
            <person name="Sato S."/>
            <person name="Yoshikawa S."/>
            <person name="Kazumasa Y."/>
            <person name="Nakamura Y."/>
            <person name="Ichinomiya M."/>
            <person name="Saitoh K."/>
            <person name="Sato N."/>
            <person name="Blanc-Mathieu R."/>
            <person name="Endo H."/>
            <person name="Kuwata A."/>
            <person name="Ogata H."/>
        </authorList>
    </citation>
    <scope>NUCLEOTIDE SEQUENCE</scope>
</reference>
<keyword evidence="1" id="KW-0812">Transmembrane</keyword>
<sequence>MNPNTTTHTPLLPDSTFSGLGASSVSGEPGSAKWMMGVGSIICLVIAFQIILITSGLTLAFRTIKYVFVLLLKVEEEQVAEGMGGDWIVTGNSKGGGGGREAEELMRRRVAHLNKLKQINEIWSKNHDNVR</sequence>
<dbReference type="AlphaFoldDB" id="A0A9W6ZCJ9"/>
<evidence type="ECO:0000313" key="3">
    <source>
        <dbReference type="Proteomes" id="UP001165082"/>
    </source>
</evidence>
<dbReference type="Proteomes" id="UP001165082">
    <property type="component" value="Unassembled WGS sequence"/>
</dbReference>
<dbReference type="OrthoDB" id="10543058at2759"/>
<name>A0A9W6ZCJ9_9STRA</name>
<accession>A0A9W6ZCJ9</accession>
<feature type="transmembrane region" description="Helical" evidence="1">
    <location>
        <begin position="34"/>
        <end position="61"/>
    </location>
</feature>
<comment type="caution">
    <text evidence="2">The sequence shown here is derived from an EMBL/GenBank/DDBJ whole genome shotgun (WGS) entry which is preliminary data.</text>
</comment>
<keyword evidence="1" id="KW-0472">Membrane</keyword>
<evidence type="ECO:0000256" key="1">
    <source>
        <dbReference type="SAM" id="Phobius"/>
    </source>
</evidence>
<dbReference type="EMBL" id="BRXZ01004489">
    <property type="protein sequence ID" value="GMH49836.1"/>
    <property type="molecule type" value="Genomic_DNA"/>
</dbReference>
<protein>
    <submittedName>
        <fullName evidence="2">Uncharacterized protein</fullName>
    </submittedName>
</protein>
<organism evidence="2 3">
    <name type="scientific">Triparma retinervis</name>
    <dbReference type="NCBI Taxonomy" id="2557542"/>
    <lineage>
        <taxon>Eukaryota</taxon>
        <taxon>Sar</taxon>
        <taxon>Stramenopiles</taxon>
        <taxon>Ochrophyta</taxon>
        <taxon>Bolidophyceae</taxon>
        <taxon>Parmales</taxon>
        <taxon>Triparmaceae</taxon>
        <taxon>Triparma</taxon>
    </lineage>
</organism>
<keyword evidence="1" id="KW-1133">Transmembrane helix</keyword>
<evidence type="ECO:0000313" key="2">
    <source>
        <dbReference type="EMBL" id="GMH49836.1"/>
    </source>
</evidence>